<evidence type="ECO:0000313" key="3">
    <source>
        <dbReference type="EMBL" id="MBB5721733.1"/>
    </source>
</evidence>
<sequence>MIKISAFAAILLAAPVSAQEKSFDFSGISNIEVRNGITVELVQGDEFSIVGTAQSGDVSQFRLQKYGDWLAVNRNTRWFIFPYARQDQLTLTVTLPNTRALKAYGTASITATGFSGNRIRAEALEGGTVTLNDFDMDETSLYATENGRLTISGTCDALDAEAIDSATINAGAFNCETAEVETKTAGVISISETTQIVEDLGETAQ</sequence>
<dbReference type="AlphaFoldDB" id="A0A7W9EXI6"/>
<dbReference type="Gene3D" id="2.160.20.120">
    <property type="match status" value="1"/>
</dbReference>
<proteinExistence type="predicted"/>
<evidence type="ECO:0000259" key="2">
    <source>
        <dbReference type="Pfam" id="PF10988"/>
    </source>
</evidence>
<dbReference type="RefSeq" id="WP_183527357.1">
    <property type="nucleotide sequence ID" value="NZ_JACIJM010000003.1"/>
</dbReference>
<dbReference type="Pfam" id="PF10988">
    <property type="entry name" value="DUF2807"/>
    <property type="match status" value="1"/>
</dbReference>
<evidence type="ECO:0000256" key="1">
    <source>
        <dbReference type="SAM" id="SignalP"/>
    </source>
</evidence>
<dbReference type="InterPro" id="IPR021255">
    <property type="entry name" value="DUF2807"/>
</dbReference>
<keyword evidence="4" id="KW-1185">Reference proteome</keyword>
<dbReference type="EMBL" id="JACIJM010000003">
    <property type="protein sequence ID" value="MBB5721733.1"/>
    <property type="molecule type" value="Genomic_DNA"/>
</dbReference>
<accession>A0A7W9EXI6</accession>
<organism evidence="3 4">
    <name type="scientific">Yoonia ponticola</name>
    <dbReference type="NCBI Taxonomy" id="1524255"/>
    <lineage>
        <taxon>Bacteria</taxon>
        <taxon>Pseudomonadati</taxon>
        <taxon>Pseudomonadota</taxon>
        <taxon>Alphaproteobacteria</taxon>
        <taxon>Rhodobacterales</taxon>
        <taxon>Paracoccaceae</taxon>
        <taxon>Yoonia</taxon>
    </lineage>
</organism>
<comment type="caution">
    <text evidence="3">The sequence shown here is derived from an EMBL/GenBank/DDBJ whole genome shotgun (WGS) entry which is preliminary data.</text>
</comment>
<keyword evidence="1" id="KW-0732">Signal</keyword>
<gene>
    <name evidence="3" type="ORF">FHS72_001345</name>
</gene>
<dbReference type="Proteomes" id="UP000535415">
    <property type="component" value="Unassembled WGS sequence"/>
</dbReference>
<evidence type="ECO:0000313" key="4">
    <source>
        <dbReference type="Proteomes" id="UP000535415"/>
    </source>
</evidence>
<feature type="domain" description="Putative auto-transporter adhesin head GIN" evidence="2">
    <location>
        <begin position="30"/>
        <end position="193"/>
    </location>
</feature>
<feature type="signal peptide" evidence="1">
    <location>
        <begin position="1"/>
        <end position="18"/>
    </location>
</feature>
<reference evidence="3 4" key="1">
    <citation type="submission" date="2020-08" db="EMBL/GenBank/DDBJ databases">
        <title>Genomic Encyclopedia of Type Strains, Phase IV (KMG-IV): sequencing the most valuable type-strain genomes for metagenomic binning, comparative biology and taxonomic classification.</title>
        <authorList>
            <person name="Goeker M."/>
        </authorList>
    </citation>
    <scope>NUCLEOTIDE SEQUENCE [LARGE SCALE GENOMIC DNA]</scope>
    <source>
        <strain evidence="3 4">DSM 101064</strain>
    </source>
</reference>
<protein>
    <recommendedName>
        <fullName evidence="2">Putative auto-transporter adhesin head GIN domain-containing protein</fullName>
    </recommendedName>
</protein>
<name>A0A7W9EXI6_9RHOB</name>
<feature type="chain" id="PRO_5030508908" description="Putative auto-transporter adhesin head GIN domain-containing protein" evidence="1">
    <location>
        <begin position="19"/>
        <end position="205"/>
    </location>
</feature>